<keyword evidence="2" id="KW-0732">Signal</keyword>
<evidence type="ECO:0000313" key="3">
    <source>
        <dbReference type="EMBL" id="CAE8719380.1"/>
    </source>
</evidence>
<feature type="signal peptide" evidence="2">
    <location>
        <begin position="1"/>
        <end position="18"/>
    </location>
</feature>
<comment type="caution">
    <text evidence="3">The sequence shown here is derived from an EMBL/GenBank/DDBJ whole genome shotgun (WGS) entry which is preliminary data.</text>
</comment>
<name>A0A813L2Q7_POLGL</name>
<reference evidence="3" key="1">
    <citation type="submission" date="2021-02" db="EMBL/GenBank/DDBJ databases">
        <authorList>
            <person name="Dougan E. K."/>
            <person name="Rhodes N."/>
            <person name="Thang M."/>
            <person name="Chan C."/>
        </authorList>
    </citation>
    <scope>NUCLEOTIDE SEQUENCE</scope>
</reference>
<dbReference type="Proteomes" id="UP000626109">
    <property type="component" value="Unassembled WGS sequence"/>
</dbReference>
<organism evidence="3 4">
    <name type="scientific">Polarella glacialis</name>
    <name type="common">Dinoflagellate</name>
    <dbReference type="NCBI Taxonomy" id="89957"/>
    <lineage>
        <taxon>Eukaryota</taxon>
        <taxon>Sar</taxon>
        <taxon>Alveolata</taxon>
        <taxon>Dinophyceae</taxon>
        <taxon>Suessiales</taxon>
        <taxon>Suessiaceae</taxon>
        <taxon>Polarella</taxon>
    </lineage>
</organism>
<evidence type="ECO:0000256" key="1">
    <source>
        <dbReference type="SAM" id="MobiDB-lite"/>
    </source>
</evidence>
<proteinExistence type="predicted"/>
<gene>
    <name evidence="3" type="ORF">PGLA2088_LOCUS40615</name>
</gene>
<dbReference type="AlphaFoldDB" id="A0A813L2Q7"/>
<feature type="compositionally biased region" description="Low complexity" evidence="1">
    <location>
        <begin position="60"/>
        <end position="102"/>
    </location>
</feature>
<evidence type="ECO:0000313" key="4">
    <source>
        <dbReference type="Proteomes" id="UP000626109"/>
    </source>
</evidence>
<feature type="region of interest" description="Disordered" evidence="1">
    <location>
        <begin position="39"/>
        <end position="102"/>
    </location>
</feature>
<evidence type="ECO:0000256" key="2">
    <source>
        <dbReference type="SAM" id="SignalP"/>
    </source>
</evidence>
<dbReference type="EMBL" id="CAJNNW010033534">
    <property type="protein sequence ID" value="CAE8719380.1"/>
    <property type="molecule type" value="Genomic_DNA"/>
</dbReference>
<feature type="chain" id="PRO_5032519074" evidence="2">
    <location>
        <begin position="19"/>
        <end position="102"/>
    </location>
</feature>
<accession>A0A813L2Q7</accession>
<sequence length="102" mass="12159">MTCCIGLTLLIQLFGCCCFLFDFFAWPTPCLRKQAKTLTPIISKQPRLPPQPKLARSNTQQQPQHKQQKKQQQQQQQNKQRQQQQQQQKKQQQQKQQQQQQL</sequence>
<protein>
    <submittedName>
        <fullName evidence="3">Uncharacterized protein</fullName>
    </submittedName>
</protein>